<dbReference type="OrthoDB" id="214119at2157"/>
<dbReference type="GO" id="GO:0015297">
    <property type="term" value="F:antiporter activity"/>
    <property type="evidence" value="ECO:0007669"/>
    <property type="project" value="InterPro"/>
</dbReference>
<feature type="transmembrane region" description="Helical" evidence="7">
    <location>
        <begin position="130"/>
        <end position="151"/>
    </location>
</feature>
<feature type="transmembrane region" description="Helical" evidence="7">
    <location>
        <begin position="245"/>
        <end position="264"/>
    </location>
</feature>
<organism evidence="8 9">
    <name type="scientific">Methanobrevibacter millerae</name>
    <dbReference type="NCBI Taxonomy" id="230361"/>
    <lineage>
        <taxon>Archaea</taxon>
        <taxon>Methanobacteriati</taxon>
        <taxon>Methanobacteriota</taxon>
        <taxon>Methanomada group</taxon>
        <taxon>Methanobacteria</taxon>
        <taxon>Methanobacteriales</taxon>
        <taxon>Methanobacteriaceae</taxon>
        <taxon>Methanobrevibacter</taxon>
    </lineage>
</organism>
<dbReference type="PANTHER" id="PTHR43549:SF2">
    <property type="entry name" value="MULTIDRUG RESISTANCE PROTEIN NORM-RELATED"/>
    <property type="match status" value="1"/>
</dbReference>
<keyword evidence="2" id="KW-0813">Transport</keyword>
<name>A0A1G5V694_9EURY</name>
<dbReference type="InterPro" id="IPR002528">
    <property type="entry name" value="MATE_fam"/>
</dbReference>
<dbReference type="GO" id="GO:0042910">
    <property type="term" value="F:xenobiotic transmembrane transporter activity"/>
    <property type="evidence" value="ECO:0007669"/>
    <property type="project" value="InterPro"/>
</dbReference>
<keyword evidence="9" id="KW-1185">Reference proteome</keyword>
<keyword evidence="5 7" id="KW-1133">Transmembrane helix</keyword>
<feature type="transmembrane region" description="Helical" evidence="7">
    <location>
        <begin position="356"/>
        <end position="375"/>
    </location>
</feature>
<feature type="transmembrane region" description="Helical" evidence="7">
    <location>
        <begin position="311"/>
        <end position="333"/>
    </location>
</feature>
<dbReference type="PANTHER" id="PTHR43549">
    <property type="entry name" value="MULTIDRUG RESISTANCE PROTEIN YPNP-RELATED"/>
    <property type="match status" value="1"/>
</dbReference>
<dbReference type="InterPro" id="IPR052031">
    <property type="entry name" value="Membrane_Transporter-Flippase"/>
</dbReference>
<feature type="transmembrane region" description="Helical" evidence="7">
    <location>
        <begin position="414"/>
        <end position="432"/>
    </location>
</feature>
<feature type="transmembrane region" description="Helical" evidence="7">
    <location>
        <begin position="86"/>
        <end position="110"/>
    </location>
</feature>
<reference evidence="8 9" key="1">
    <citation type="submission" date="2016-10" db="EMBL/GenBank/DDBJ databases">
        <authorList>
            <person name="Varghese N."/>
            <person name="Submissions S."/>
        </authorList>
    </citation>
    <scope>NUCLEOTIDE SEQUENCE [LARGE SCALE GENOMIC DNA]</scope>
    <source>
        <strain evidence="8 9">DSM 16643</strain>
    </source>
</reference>
<dbReference type="AlphaFoldDB" id="A0A1G5V694"/>
<gene>
    <name evidence="8" type="ORF">SAMN02910315_00419</name>
</gene>
<dbReference type="RefSeq" id="WP_149731051.1">
    <property type="nucleotide sequence ID" value="NZ_FMXB01000002.1"/>
</dbReference>
<evidence type="ECO:0000256" key="6">
    <source>
        <dbReference type="ARBA" id="ARBA00023136"/>
    </source>
</evidence>
<evidence type="ECO:0000256" key="2">
    <source>
        <dbReference type="ARBA" id="ARBA00022448"/>
    </source>
</evidence>
<evidence type="ECO:0000256" key="1">
    <source>
        <dbReference type="ARBA" id="ARBA00004651"/>
    </source>
</evidence>
<keyword evidence="6 7" id="KW-0472">Membrane</keyword>
<feature type="transmembrane region" description="Helical" evidence="7">
    <location>
        <begin position="188"/>
        <end position="209"/>
    </location>
</feature>
<feature type="transmembrane region" description="Helical" evidence="7">
    <location>
        <begin position="387"/>
        <end position="408"/>
    </location>
</feature>
<dbReference type="Proteomes" id="UP000323439">
    <property type="component" value="Unassembled WGS sequence"/>
</dbReference>
<evidence type="ECO:0000256" key="3">
    <source>
        <dbReference type="ARBA" id="ARBA00022475"/>
    </source>
</evidence>
<evidence type="ECO:0000256" key="4">
    <source>
        <dbReference type="ARBA" id="ARBA00022692"/>
    </source>
</evidence>
<feature type="transmembrane region" description="Helical" evidence="7">
    <location>
        <begin position="270"/>
        <end position="299"/>
    </location>
</feature>
<keyword evidence="4 7" id="KW-0812">Transmembrane</keyword>
<feature type="transmembrane region" description="Helical" evidence="7">
    <location>
        <begin position="163"/>
        <end position="182"/>
    </location>
</feature>
<evidence type="ECO:0000313" key="8">
    <source>
        <dbReference type="EMBL" id="SDA41393.1"/>
    </source>
</evidence>
<feature type="transmembrane region" description="Helical" evidence="7">
    <location>
        <begin position="56"/>
        <end position="74"/>
    </location>
</feature>
<accession>A0A1G5V694</accession>
<dbReference type="GO" id="GO:0005886">
    <property type="term" value="C:plasma membrane"/>
    <property type="evidence" value="ECO:0007669"/>
    <property type="project" value="UniProtKB-SubCell"/>
</dbReference>
<proteinExistence type="predicted"/>
<evidence type="ECO:0000256" key="7">
    <source>
        <dbReference type="SAM" id="Phobius"/>
    </source>
</evidence>
<keyword evidence="3" id="KW-1003">Cell membrane</keyword>
<comment type="subcellular location">
    <subcellularLocation>
        <location evidence="1">Cell membrane</location>
        <topology evidence="1">Multi-pass membrane protein</topology>
    </subcellularLocation>
</comment>
<evidence type="ECO:0000313" key="9">
    <source>
        <dbReference type="Proteomes" id="UP000323439"/>
    </source>
</evidence>
<dbReference type="EMBL" id="FMXB01000002">
    <property type="protein sequence ID" value="SDA41393.1"/>
    <property type="molecule type" value="Genomic_DNA"/>
</dbReference>
<sequence length="560" mass="63027">MSNEIITHKFRELLLPSLLIAMALNIASVVDASFVSTFLGHNAQAALQVLEPLVLLITIFEWLFGLGGQILALNKKAEFDEDGSNHYFTTSMLSTIVLSALILVACFLFKDALINLLHPTAGALPYVDAYSVYLFICFPIATILGVLCQFIRVDGQPNFASGVIILVNIINIILDYLFLGVFHMGIEGASLAMLIGYVVGSMCILKYHFDSKRTFRFVLSKLKFRTWITSTIEIIKIGLPGASMGFFNVLLIYVMNLIVSGVLGELGLDIFNVCVSALLIISILIMGFAETLSSIVPIYYAQNDFYNLNHIVRNSVLITLACSVIFTVFLLVYPDGLLMFFKLHQMPNDSLVENAIRIYSLAFIPMAFSTMLLFYYEGIERTVESGIITIISEFLGPLMFTYLLYPYIGITSVWLSFPLGFILSIVVVAIYVKIVERKDSEYYGLFFIRKGLIEKTRNYTLESKNDAVKSEMFNHLESLNADNSSIETLDKIINTIFDSNNEKVHVEILLIDYDDKITINMKDEGKREVMNDIEKSFSQDNIKVSEVLGFNNIEYVINMR</sequence>
<protein>
    <submittedName>
        <fullName evidence="8">Na+-driven multidrug efflux pump</fullName>
    </submittedName>
</protein>
<dbReference type="Pfam" id="PF01554">
    <property type="entry name" value="MatE"/>
    <property type="match status" value="2"/>
</dbReference>
<evidence type="ECO:0000256" key="5">
    <source>
        <dbReference type="ARBA" id="ARBA00022989"/>
    </source>
</evidence>